<organism evidence="1 2">
    <name type="scientific">Plasmodium ovale curtisi</name>
    <dbReference type="NCBI Taxonomy" id="864141"/>
    <lineage>
        <taxon>Eukaryota</taxon>
        <taxon>Sar</taxon>
        <taxon>Alveolata</taxon>
        <taxon>Apicomplexa</taxon>
        <taxon>Aconoidasida</taxon>
        <taxon>Haemosporida</taxon>
        <taxon>Plasmodiidae</taxon>
        <taxon>Plasmodium</taxon>
        <taxon>Plasmodium (Plasmodium)</taxon>
    </lineage>
</organism>
<dbReference type="AlphaFoldDB" id="A0A1A8WLY9"/>
<proteinExistence type="predicted"/>
<reference evidence="2" key="1">
    <citation type="submission" date="2016-05" db="EMBL/GenBank/DDBJ databases">
        <authorList>
            <person name="Naeem Raeece"/>
        </authorList>
    </citation>
    <scope>NUCLEOTIDE SEQUENCE [LARGE SCALE GENOMIC DNA]</scope>
</reference>
<name>A0A1A8WLY9_PLAOA</name>
<protein>
    <submittedName>
        <fullName evidence="1">PIR Superfamily Protein</fullName>
    </submittedName>
</protein>
<evidence type="ECO:0000313" key="2">
    <source>
        <dbReference type="Proteomes" id="UP000078560"/>
    </source>
</evidence>
<sequence length="342" mass="39897">MPSPRDSECILGENDLQANVFDEKWKKTTKFSEFEDAVNLDQKLNKMGDWIFNFDAKILNIYMVNPTDELINIQDKRCRDLNYYINYVLHYIPKITNHRENSAEIKEKFENFLIGIFSSWKHDRSSKKFKCTRVEKDYTPKMELIKELDDFCENKNAFKAKLKTYDKIKCCKYANHVNNRKSFFHNVISSVPSYKNDLDFHINEKCTLKKFGATFPNVTCNEHNMIEIESDALNITNTHGQLTELQENQLSGTNPEDSFNNSPTKIAFTSVSTILGACISGLYLYKHSFIGNMLRNSRNENIIPHENEYVDINRKFSEDPSHNIDSPEDTSPFYIAYNSMNN</sequence>
<evidence type="ECO:0000313" key="1">
    <source>
        <dbReference type="EMBL" id="SBS93932.1"/>
    </source>
</evidence>
<dbReference type="Proteomes" id="UP000078560">
    <property type="component" value="Unassembled WGS sequence"/>
</dbReference>
<accession>A0A1A8WLY9</accession>
<dbReference type="EMBL" id="FLQU01001657">
    <property type="protein sequence ID" value="SBS93932.1"/>
    <property type="molecule type" value="Genomic_DNA"/>
</dbReference>
<gene>
    <name evidence="1" type="ORF">POVCU2_0084540</name>
</gene>